<dbReference type="PANTHER" id="PTHR43201">
    <property type="entry name" value="ACYL-COA SYNTHETASE"/>
    <property type="match status" value="1"/>
</dbReference>
<accession>A0A5B7ERL9</accession>
<reference evidence="8 9" key="1">
    <citation type="submission" date="2019-05" db="EMBL/GenBank/DDBJ databases">
        <title>Another draft genome of Portunus trituberculatus and its Hox gene families provides insights of decapod evolution.</title>
        <authorList>
            <person name="Jeong J.-H."/>
            <person name="Song I."/>
            <person name="Kim S."/>
            <person name="Choi T."/>
            <person name="Kim D."/>
            <person name="Ryu S."/>
            <person name="Kim W."/>
        </authorList>
    </citation>
    <scope>NUCLEOTIDE SEQUENCE [LARGE SCALE GENOMIC DNA]</scope>
    <source>
        <tissue evidence="8">Muscle</tissue>
    </source>
</reference>
<evidence type="ECO:0000256" key="2">
    <source>
        <dbReference type="ARBA" id="ARBA00022598"/>
    </source>
</evidence>
<dbReference type="PANTHER" id="PTHR43201:SF5">
    <property type="entry name" value="MEDIUM-CHAIN ACYL-COA LIGASE ACSF2, MITOCHONDRIAL"/>
    <property type="match status" value="1"/>
</dbReference>
<dbReference type="OrthoDB" id="288590at2759"/>
<proteinExistence type="inferred from homology"/>
<gene>
    <name evidence="8" type="primary">ACSF2</name>
    <name evidence="8" type="ORF">E2C01_029499</name>
</gene>
<comment type="caution">
    <text evidence="8">The sequence shown here is derived from an EMBL/GenBank/DDBJ whole genome shotgun (WGS) entry which is preliminary data.</text>
</comment>
<dbReference type="AlphaFoldDB" id="A0A5B7ERL9"/>
<evidence type="ECO:0000256" key="5">
    <source>
        <dbReference type="ARBA" id="ARBA00047319"/>
    </source>
</evidence>
<evidence type="ECO:0000313" key="8">
    <source>
        <dbReference type="EMBL" id="MPC36055.1"/>
    </source>
</evidence>
<dbReference type="Proteomes" id="UP000324222">
    <property type="component" value="Unassembled WGS sequence"/>
</dbReference>
<dbReference type="GO" id="GO:0031956">
    <property type="term" value="F:medium-chain fatty acid-CoA ligase activity"/>
    <property type="evidence" value="ECO:0007669"/>
    <property type="project" value="UniProtKB-EC"/>
</dbReference>
<dbReference type="InterPro" id="IPR042099">
    <property type="entry name" value="ANL_N_sf"/>
</dbReference>
<dbReference type="Pfam" id="PF00501">
    <property type="entry name" value="AMP-binding"/>
    <property type="match status" value="1"/>
</dbReference>
<dbReference type="EMBL" id="VSRR010003417">
    <property type="protein sequence ID" value="MPC36055.1"/>
    <property type="molecule type" value="Genomic_DNA"/>
</dbReference>
<evidence type="ECO:0000256" key="4">
    <source>
        <dbReference type="ARBA" id="ARBA00039638"/>
    </source>
</evidence>
<evidence type="ECO:0000313" key="9">
    <source>
        <dbReference type="Proteomes" id="UP000324222"/>
    </source>
</evidence>
<dbReference type="SUPFAM" id="SSF56801">
    <property type="entry name" value="Acetyl-CoA synthetase-like"/>
    <property type="match status" value="1"/>
</dbReference>
<comment type="similarity">
    <text evidence="1">Belongs to the ATP-dependent AMP-binding enzyme family.</text>
</comment>
<evidence type="ECO:0000256" key="1">
    <source>
        <dbReference type="ARBA" id="ARBA00006432"/>
    </source>
</evidence>
<evidence type="ECO:0000256" key="3">
    <source>
        <dbReference type="ARBA" id="ARBA00037247"/>
    </source>
</evidence>
<dbReference type="Gene3D" id="3.40.50.12780">
    <property type="entry name" value="N-terminal domain of ligase-like"/>
    <property type="match status" value="1"/>
</dbReference>
<evidence type="ECO:0000256" key="6">
    <source>
        <dbReference type="ARBA" id="ARBA00048277"/>
    </source>
</evidence>
<evidence type="ECO:0000259" key="7">
    <source>
        <dbReference type="Pfam" id="PF00501"/>
    </source>
</evidence>
<keyword evidence="2" id="KW-0436">Ligase</keyword>
<sequence>MEYKYSNCIHQVMYGMTETSPVTFECFPSDPPEVRSSTIGYPADHIEVKIADQNGQVVPVGVAGEVCIRGYVNFLGYWGDPEKTEETVSQDRWLKTG</sequence>
<feature type="domain" description="AMP-dependent synthetase/ligase" evidence="7">
    <location>
        <begin position="11"/>
        <end position="78"/>
    </location>
</feature>
<keyword evidence="9" id="KW-1185">Reference proteome</keyword>
<comment type="function">
    <text evidence="3">Acyl-CoA synthases catalyze the initial reaction in fatty acid metabolism, by forming a thioester with CoA. Has some preference toward medium-chain substrates. Plays a role in adipocyte differentiation.</text>
</comment>
<comment type="catalytic activity">
    <reaction evidence="6">
        <text>a medium-chain fatty acid + ATP + CoA = a medium-chain fatty acyl-CoA + AMP + diphosphate</text>
        <dbReference type="Rhea" id="RHEA:48340"/>
        <dbReference type="ChEBI" id="CHEBI:30616"/>
        <dbReference type="ChEBI" id="CHEBI:33019"/>
        <dbReference type="ChEBI" id="CHEBI:57287"/>
        <dbReference type="ChEBI" id="CHEBI:59558"/>
        <dbReference type="ChEBI" id="CHEBI:90546"/>
        <dbReference type="ChEBI" id="CHEBI:456215"/>
        <dbReference type="EC" id="6.2.1.2"/>
    </reaction>
</comment>
<dbReference type="GO" id="GO:0006631">
    <property type="term" value="P:fatty acid metabolic process"/>
    <property type="evidence" value="ECO:0007669"/>
    <property type="project" value="TreeGrafter"/>
</dbReference>
<organism evidence="8 9">
    <name type="scientific">Portunus trituberculatus</name>
    <name type="common">Swimming crab</name>
    <name type="synonym">Neptunus trituberculatus</name>
    <dbReference type="NCBI Taxonomy" id="210409"/>
    <lineage>
        <taxon>Eukaryota</taxon>
        <taxon>Metazoa</taxon>
        <taxon>Ecdysozoa</taxon>
        <taxon>Arthropoda</taxon>
        <taxon>Crustacea</taxon>
        <taxon>Multicrustacea</taxon>
        <taxon>Malacostraca</taxon>
        <taxon>Eumalacostraca</taxon>
        <taxon>Eucarida</taxon>
        <taxon>Decapoda</taxon>
        <taxon>Pleocyemata</taxon>
        <taxon>Brachyura</taxon>
        <taxon>Eubrachyura</taxon>
        <taxon>Portunoidea</taxon>
        <taxon>Portunidae</taxon>
        <taxon>Portuninae</taxon>
        <taxon>Portunus</taxon>
    </lineage>
</organism>
<name>A0A5B7ERL9_PORTR</name>
<dbReference type="InterPro" id="IPR000873">
    <property type="entry name" value="AMP-dep_synth/lig_dom"/>
</dbReference>
<comment type="catalytic activity">
    <reaction evidence="5">
        <text>octanoate + ATP + CoA = octanoyl-CoA + AMP + diphosphate</text>
        <dbReference type="Rhea" id="RHEA:33631"/>
        <dbReference type="ChEBI" id="CHEBI:25646"/>
        <dbReference type="ChEBI" id="CHEBI:30616"/>
        <dbReference type="ChEBI" id="CHEBI:33019"/>
        <dbReference type="ChEBI" id="CHEBI:57287"/>
        <dbReference type="ChEBI" id="CHEBI:57386"/>
        <dbReference type="ChEBI" id="CHEBI:456215"/>
    </reaction>
</comment>
<protein>
    <recommendedName>
        <fullName evidence="4">Medium-chain acyl-CoA ligase ACSF2, mitochondrial</fullName>
    </recommendedName>
</protein>